<proteinExistence type="predicted"/>
<evidence type="ECO:0000313" key="2">
    <source>
        <dbReference type="Proteomes" id="UP000054537"/>
    </source>
</evidence>
<dbReference type="OrthoDB" id="5178099at2"/>
<dbReference type="RefSeq" id="WP_043524410.1">
    <property type="nucleotide sequence ID" value="NZ_BAABKU010000043.1"/>
</dbReference>
<evidence type="ECO:0008006" key="3">
    <source>
        <dbReference type="Google" id="ProtNLM"/>
    </source>
</evidence>
<comment type="caution">
    <text evidence="1">The sequence shown here is derived from an EMBL/GenBank/DDBJ whole genome shotgun (WGS) entry which is preliminary data.</text>
</comment>
<accession>A0A0A6ULZ8</accession>
<evidence type="ECO:0000313" key="1">
    <source>
        <dbReference type="EMBL" id="KHD77165.1"/>
    </source>
</evidence>
<name>A0A0A6ULZ8_ACTUT</name>
<reference evidence="1 2" key="1">
    <citation type="submission" date="2014-10" db="EMBL/GenBank/DDBJ databases">
        <title>Draft genome sequence of Actinoplanes utahensis NRRL 12052.</title>
        <authorList>
            <person name="Velasco-Bucheli B."/>
            <person name="del Cerro C."/>
            <person name="Hormigo D."/>
            <person name="Garcia J.L."/>
            <person name="Acebal C."/>
            <person name="Arroyo M."/>
            <person name="de la Mata I."/>
        </authorList>
    </citation>
    <scope>NUCLEOTIDE SEQUENCE [LARGE SCALE GENOMIC DNA]</scope>
    <source>
        <strain evidence="1 2">NRRL 12052</strain>
    </source>
</reference>
<dbReference type="Proteomes" id="UP000054537">
    <property type="component" value="Unassembled WGS sequence"/>
</dbReference>
<gene>
    <name evidence="1" type="ORF">MB27_11940</name>
</gene>
<dbReference type="EMBL" id="JRTT01000012">
    <property type="protein sequence ID" value="KHD77165.1"/>
    <property type="molecule type" value="Genomic_DNA"/>
</dbReference>
<sequence length="362" mass="40234">MPENNEALGRLIANENSASDLLAFLFERDPAPLIRVLGLPDGEYRVRREGKAARSRFDLVVYRENHPVAVLELKGASTEHGDQLDRYQAWAAKYSAALFYCTLDRGDVPPDPWRAVGLVELYGAWRDSTDPHVAWLGGEIAGLFASWDQQAEGIIGESRGWYVPDLVTRRVALDLDKVLRERDGEAEATRTNPGNPMFLAWRRHPNGDPNAWIGVDVRSEGRMTPAARWLFRPCVQVELGDGTAVEARRKAHDLAVALLPAMVLPAIQRMLTDLSRPELGQALSANEHGGLARPADAAVLDEFRNGDLSGFHPVFRNDWNRRLATQLSLDVTRVDRFQLADLTLAVLDHLVASARELVVDQG</sequence>
<keyword evidence="2" id="KW-1185">Reference proteome</keyword>
<protein>
    <recommendedName>
        <fullName evidence="3">PD-(D/E)XK nuclease superfamily protein</fullName>
    </recommendedName>
</protein>
<organism evidence="1 2">
    <name type="scientific">Actinoplanes utahensis</name>
    <dbReference type="NCBI Taxonomy" id="1869"/>
    <lineage>
        <taxon>Bacteria</taxon>
        <taxon>Bacillati</taxon>
        <taxon>Actinomycetota</taxon>
        <taxon>Actinomycetes</taxon>
        <taxon>Micromonosporales</taxon>
        <taxon>Micromonosporaceae</taxon>
        <taxon>Actinoplanes</taxon>
    </lineage>
</organism>
<dbReference type="AlphaFoldDB" id="A0A0A6ULZ8"/>